<feature type="non-terminal residue" evidence="5">
    <location>
        <position position="820"/>
    </location>
</feature>
<dbReference type="Proteomes" id="UP000601435">
    <property type="component" value="Unassembled WGS sequence"/>
</dbReference>
<accession>A0A813CI61</accession>
<evidence type="ECO:0000256" key="3">
    <source>
        <dbReference type="SAM" id="MobiDB-lite"/>
    </source>
</evidence>
<reference evidence="5" key="1">
    <citation type="submission" date="2021-02" db="EMBL/GenBank/DDBJ databases">
        <authorList>
            <person name="Dougan E. K."/>
            <person name="Rhodes N."/>
            <person name="Thang M."/>
            <person name="Chan C."/>
        </authorList>
    </citation>
    <scope>NUCLEOTIDE SEQUENCE</scope>
</reference>
<name>A0A813CI61_9DINO</name>
<dbReference type="PANTHER" id="PTHR14911:SF1">
    <property type="entry name" value="THUMP DOMAIN-CONTAINING PROTEIN 2"/>
    <property type="match status" value="1"/>
</dbReference>
<keyword evidence="6" id="KW-1185">Reference proteome</keyword>
<gene>
    <name evidence="5" type="primary">THUMPD2</name>
    <name evidence="5" type="ORF">SNEC2469_LOCUS35357</name>
</gene>
<feature type="domain" description="THUMP" evidence="4">
    <location>
        <begin position="482"/>
        <end position="603"/>
    </location>
</feature>
<evidence type="ECO:0000313" key="6">
    <source>
        <dbReference type="Proteomes" id="UP000601435"/>
    </source>
</evidence>
<proteinExistence type="predicted"/>
<dbReference type="OrthoDB" id="424029at2759"/>
<dbReference type="EMBL" id="CAJNJA010101918">
    <property type="protein sequence ID" value="CAE7944515.1"/>
    <property type="molecule type" value="Genomic_DNA"/>
</dbReference>
<sequence length="820" mass="88706">MSAAGPGDETLLRRHFHAVQVQAPAGAMDRCSLRPPATLASKCPMKYFHASARNQSMRHHPEQHFAAAMPSPGIPGGYDPQLVGYTHQINVTPPSLGVPGLQAPQGLQMPPPLPLASPLAVPSLDVSLDPASPEQLNDLAAKGKQLEALQNYYASLQQTLQAERECASGSCDKVLMKLREEVAGLSPSLVALAENVTQSSQLAQDIHRWFVANGPRIRGYQESTDPSGWLAEDTKELLQKVDSLGLRWKQLQAVAFSELSPSRVVEVSTAASTTATASTRFCPSGHAMSVFTAAKDGATCQICGALHAPGSVLMRCDLCGHEACMGCTAKAADLQVSASPLPAARDRPKQPETIPEDLPVSVDCGTPVGTPMAEPSEEIPSSDLSDRDLIRETCAVMLLCICVDLSCNVMTGDDCHQPKANVCGDMASEKDEFFLTIGPGGPAMHRLVHEELGLLSAVAVERFGQARFFFSAPLEPVQRFFSLRAPEKLYVLALRFESAALEWPPDKEAAESALAQLVAAADWAKALRVWRRFSPDREALPRSFRVTGKRAGQRGSQLSSNGIAEFVGEALSETMGWQVDLHDYDLEVVVHLNDEHLIVCLPLLERGEAQQAQFALPGLSQPVAWAMARSVEPSAGDVVVDPMCGSGIVLFEAAQCWRGACYLGFDMDASQLDTLPFLGYGAGVFPNWKLKSCEMPSDCLSHLAQAGPPARLPCCILGELSSTWRQRFYMEPEENRVKKFPKKKNVHILAVCLDYKGTESPLSCIVDGDRICELAAQSGVEDIVKMYDDGSTESFPSVEELKAQVATISERCKPGHYFVL</sequence>
<dbReference type="PANTHER" id="PTHR14911">
    <property type="entry name" value="THUMP DOMAIN-CONTAINING"/>
    <property type="match status" value="1"/>
</dbReference>
<comment type="caution">
    <text evidence="5">The sequence shown here is derived from an EMBL/GenBank/DDBJ whole genome shotgun (WGS) entry which is preliminary data.</text>
</comment>
<keyword evidence="1" id="KW-0489">Methyltransferase</keyword>
<dbReference type="SUPFAM" id="SSF143437">
    <property type="entry name" value="THUMP domain-like"/>
    <property type="match status" value="1"/>
</dbReference>
<keyword evidence="2" id="KW-0694">RNA-binding</keyword>
<dbReference type="GO" id="GO:0030488">
    <property type="term" value="P:tRNA methylation"/>
    <property type="evidence" value="ECO:0007669"/>
    <property type="project" value="TreeGrafter"/>
</dbReference>
<dbReference type="GO" id="GO:0003723">
    <property type="term" value="F:RNA binding"/>
    <property type="evidence" value="ECO:0007669"/>
    <property type="project" value="UniProtKB-UniRule"/>
</dbReference>
<dbReference type="SUPFAM" id="SSF53335">
    <property type="entry name" value="S-adenosyl-L-methionine-dependent methyltransferases"/>
    <property type="match status" value="1"/>
</dbReference>
<evidence type="ECO:0000313" key="5">
    <source>
        <dbReference type="EMBL" id="CAE7944515.1"/>
    </source>
</evidence>
<dbReference type="Pfam" id="PF02926">
    <property type="entry name" value="THUMP"/>
    <property type="match status" value="1"/>
</dbReference>
<dbReference type="Pfam" id="PF01170">
    <property type="entry name" value="UPF0020"/>
    <property type="match status" value="1"/>
</dbReference>
<evidence type="ECO:0000256" key="1">
    <source>
        <dbReference type="ARBA" id="ARBA00022603"/>
    </source>
</evidence>
<dbReference type="PROSITE" id="PS51165">
    <property type="entry name" value="THUMP"/>
    <property type="match status" value="1"/>
</dbReference>
<dbReference type="CDD" id="cd11715">
    <property type="entry name" value="THUMP_AdoMetMT"/>
    <property type="match status" value="1"/>
</dbReference>
<dbReference type="InterPro" id="IPR004114">
    <property type="entry name" value="THUMP_dom"/>
</dbReference>
<keyword evidence="1" id="KW-0808">Transferase</keyword>
<dbReference type="InterPro" id="IPR000241">
    <property type="entry name" value="RlmKL-like_Mtase"/>
</dbReference>
<evidence type="ECO:0000256" key="2">
    <source>
        <dbReference type="PROSITE-ProRule" id="PRU00529"/>
    </source>
</evidence>
<dbReference type="AlphaFoldDB" id="A0A813CI61"/>
<organism evidence="5 6">
    <name type="scientific">Symbiodinium necroappetens</name>
    <dbReference type="NCBI Taxonomy" id="1628268"/>
    <lineage>
        <taxon>Eukaryota</taxon>
        <taxon>Sar</taxon>
        <taxon>Alveolata</taxon>
        <taxon>Dinophyceae</taxon>
        <taxon>Suessiales</taxon>
        <taxon>Symbiodiniaceae</taxon>
        <taxon>Symbiodinium</taxon>
    </lineage>
</organism>
<dbReference type="GO" id="GO:0016423">
    <property type="term" value="F:tRNA (guanine) methyltransferase activity"/>
    <property type="evidence" value="ECO:0007669"/>
    <property type="project" value="TreeGrafter"/>
</dbReference>
<dbReference type="GO" id="GO:0043527">
    <property type="term" value="C:tRNA methyltransferase complex"/>
    <property type="evidence" value="ECO:0007669"/>
    <property type="project" value="UniProtKB-ARBA"/>
</dbReference>
<dbReference type="InterPro" id="IPR029063">
    <property type="entry name" value="SAM-dependent_MTases_sf"/>
</dbReference>
<dbReference type="Gene3D" id="3.30.2130.30">
    <property type="match status" value="1"/>
</dbReference>
<dbReference type="Gene3D" id="3.40.50.150">
    <property type="entry name" value="Vaccinia Virus protein VP39"/>
    <property type="match status" value="1"/>
</dbReference>
<evidence type="ECO:0000259" key="4">
    <source>
        <dbReference type="PROSITE" id="PS51165"/>
    </source>
</evidence>
<feature type="region of interest" description="Disordered" evidence="3">
    <location>
        <begin position="342"/>
        <end position="361"/>
    </location>
</feature>
<protein>
    <submittedName>
        <fullName evidence="5">THUMPD2 protein</fullName>
    </submittedName>
</protein>